<dbReference type="InterPro" id="IPR011043">
    <property type="entry name" value="Gal_Oxase/kelch_b-propeller"/>
</dbReference>
<dbReference type="SUPFAM" id="SSF50965">
    <property type="entry name" value="Galactose oxidase, central domain"/>
    <property type="match status" value="1"/>
</dbReference>
<dbReference type="EMBL" id="CP114040">
    <property type="protein sequence ID" value="WAS91224.1"/>
    <property type="molecule type" value="Genomic_DNA"/>
</dbReference>
<evidence type="ECO:0000313" key="3">
    <source>
        <dbReference type="Proteomes" id="UP001164459"/>
    </source>
</evidence>
<dbReference type="PROSITE" id="PS51257">
    <property type="entry name" value="PROKAR_LIPOPROTEIN"/>
    <property type="match status" value="1"/>
</dbReference>
<organism evidence="2 3">
    <name type="scientific">Nannocystis punicea</name>
    <dbReference type="NCBI Taxonomy" id="2995304"/>
    <lineage>
        <taxon>Bacteria</taxon>
        <taxon>Pseudomonadati</taxon>
        <taxon>Myxococcota</taxon>
        <taxon>Polyangia</taxon>
        <taxon>Nannocystales</taxon>
        <taxon>Nannocystaceae</taxon>
        <taxon>Nannocystis</taxon>
    </lineage>
</organism>
<dbReference type="RefSeq" id="WP_269033588.1">
    <property type="nucleotide sequence ID" value="NZ_CP114040.1"/>
</dbReference>
<proteinExistence type="predicted"/>
<sequence length="416" mass="44601">MSARRLALACSLAGACTPLSPGLEDMEEPAPSEVGPVPKDSDHSGRTLQLAAVSDGPLTVTPLADRGVAVYGPGVLALALGGGPLESDGDWLRGWPHQWVFAVGGRWPDRAFLSAITEMSRTGMTYSVRSWRRRAWVESPPPGAAKMLEFYSDFAVASDGALLGLRGYTPPMFGEGAGDDASRRVTIDRLDDGSPPPWPPLPHGRGAEQLLTFADGSIVVVGIDPSFSPSLHRWSPGGRKWVELPRPPERGRPEVGDGPAVIVGRDPARLYAHRCLADAQPALDRLSERTWKPFPQPPGGCITSLAEAPDGTLWLVNKRGLFRRRPGPESTLWEAVPLEPVEVPGKPVAQVPGGPELPPPGPEPLSPQQVLALDRGELWLVATVGDPHTMPPRQVVLTTRMVILPLVLRPLSKWSG</sequence>
<evidence type="ECO:0000313" key="2">
    <source>
        <dbReference type="EMBL" id="WAS91224.1"/>
    </source>
</evidence>
<name>A0ABY7GWM8_9BACT</name>
<evidence type="ECO:0000256" key="1">
    <source>
        <dbReference type="SAM" id="MobiDB-lite"/>
    </source>
</evidence>
<gene>
    <name evidence="2" type="ORF">O0S08_33975</name>
</gene>
<feature type="region of interest" description="Disordered" evidence="1">
    <location>
        <begin position="345"/>
        <end position="364"/>
    </location>
</feature>
<protein>
    <submittedName>
        <fullName evidence="2">Uncharacterized protein</fullName>
    </submittedName>
</protein>
<feature type="region of interest" description="Disordered" evidence="1">
    <location>
        <begin position="20"/>
        <end position="45"/>
    </location>
</feature>
<dbReference type="Proteomes" id="UP001164459">
    <property type="component" value="Chromosome"/>
</dbReference>
<accession>A0ABY7GWM8</accession>
<keyword evidence="3" id="KW-1185">Reference proteome</keyword>
<reference evidence="2" key="1">
    <citation type="submission" date="2022-11" db="EMBL/GenBank/DDBJ databases">
        <title>Minimal conservation of predation-associated metabolite biosynthetic gene clusters underscores biosynthetic potential of Myxococcota including descriptions for ten novel species: Archangium lansinium sp. nov., Myxococcus landrumus sp. nov., Nannocystis bai.</title>
        <authorList>
            <person name="Ahearne A."/>
            <person name="Stevens C."/>
            <person name="Dowd S."/>
        </authorList>
    </citation>
    <scope>NUCLEOTIDE SEQUENCE</scope>
    <source>
        <strain evidence="2">Fl3</strain>
    </source>
</reference>
<feature type="compositionally biased region" description="Pro residues" evidence="1">
    <location>
        <begin position="355"/>
        <end position="364"/>
    </location>
</feature>